<dbReference type="RefSeq" id="WP_138362298.1">
    <property type="nucleotide sequence ID" value="NZ_JBCIVH010000027.1"/>
</dbReference>
<keyword evidence="1" id="KW-0732">Signal</keyword>
<evidence type="ECO:0000256" key="1">
    <source>
        <dbReference type="SAM" id="SignalP"/>
    </source>
</evidence>
<name>A0A5R9LDY5_9ENTR</name>
<feature type="signal peptide" evidence="1">
    <location>
        <begin position="1"/>
        <end position="20"/>
    </location>
</feature>
<gene>
    <name evidence="2" type="ORF">FE839_18825</name>
</gene>
<dbReference type="InterPro" id="IPR048207">
    <property type="entry name" value="HprT-like"/>
</dbReference>
<dbReference type="PROSITE" id="PS51257">
    <property type="entry name" value="PROKAR_LIPOPROTEIN"/>
    <property type="match status" value="1"/>
</dbReference>
<dbReference type="NCBIfam" id="NF041532">
    <property type="entry name" value="HprT"/>
    <property type="match status" value="1"/>
</dbReference>
<dbReference type="EMBL" id="VCHQ01000026">
    <property type="protein sequence ID" value="TLV11631.1"/>
    <property type="molecule type" value="Genomic_DNA"/>
</dbReference>
<evidence type="ECO:0000313" key="3">
    <source>
        <dbReference type="Proteomes" id="UP000307430"/>
    </source>
</evidence>
<accession>A0A5R9LDY5</accession>
<evidence type="ECO:0000313" key="2">
    <source>
        <dbReference type="EMBL" id="TLV11631.1"/>
    </source>
</evidence>
<dbReference type="Proteomes" id="UP000307430">
    <property type="component" value="Unassembled WGS sequence"/>
</dbReference>
<keyword evidence="3" id="KW-1185">Reference proteome</keyword>
<organism evidence="2 3">
    <name type="scientific">Klebsiella indica</name>
    <dbReference type="NCBI Taxonomy" id="2582917"/>
    <lineage>
        <taxon>Bacteria</taxon>
        <taxon>Pseudomonadati</taxon>
        <taxon>Pseudomonadota</taxon>
        <taxon>Gammaproteobacteria</taxon>
        <taxon>Enterobacterales</taxon>
        <taxon>Enterobacteriaceae</taxon>
        <taxon>Klebsiella/Raoultella group</taxon>
        <taxon>Klebsiella</taxon>
    </lineage>
</organism>
<proteinExistence type="predicted"/>
<comment type="caution">
    <text evidence="2">The sequence shown here is derived from an EMBL/GenBank/DDBJ whole genome shotgun (WGS) entry which is preliminary data.</text>
</comment>
<reference evidence="2 3" key="1">
    <citation type="submission" date="2019-05" db="EMBL/GenBank/DDBJ databases">
        <title>Genome sequence of Klebsiella sp strain TOUT106.</title>
        <authorList>
            <person name="Rahi P."/>
            <person name="Chaudhari D."/>
        </authorList>
    </citation>
    <scope>NUCLEOTIDE SEQUENCE [LARGE SCALE GENOMIC DNA]</scope>
    <source>
        <strain evidence="2 3">TOUT106</strain>
    </source>
</reference>
<protein>
    <submittedName>
        <fullName evidence="2">Type III secretion protein HrpT</fullName>
    </submittedName>
</protein>
<feature type="chain" id="PRO_5024445786" evidence="1">
    <location>
        <begin position="21"/>
        <end position="65"/>
    </location>
</feature>
<dbReference type="AlphaFoldDB" id="A0A5R9LDY5"/>
<sequence>MKRGQLGWLLGASMLLTACAGQHDNSLECTSAACRPQSAPHQLVIWWQPELRNGPADYTRVTVNE</sequence>